<proteinExistence type="predicted"/>
<accession>A0AA41N6G0</accession>
<feature type="region of interest" description="Disordered" evidence="1">
    <location>
        <begin position="40"/>
        <end position="62"/>
    </location>
</feature>
<evidence type="ECO:0000256" key="1">
    <source>
        <dbReference type="SAM" id="MobiDB-lite"/>
    </source>
</evidence>
<dbReference type="AlphaFoldDB" id="A0AA41N6G0"/>
<organism evidence="2 3">
    <name type="scientific">Sciurus carolinensis</name>
    <name type="common">Eastern gray squirrel</name>
    <dbReference type="NCBI Taxonomy" id="30640"/>
    <lineage>
        <taxon>Eukaryota</taxon>
        <taxon>Metazoa</taxon>
        <taxon>Chordata</taxon>
        <taxon>Craniata</taxon>
        <taxon>Vertebrata</taxon>
        <taxon>Euteleostomi</taxon>
        <taxon>Mammalia</taxon>
        <taxon>Eutheria</taxon>
        <taxon>Euarchontoglires</taxon>
        <taxon>Glires</taxon>
        <taxon>Rodentia</taxon>
        <taxon>Sciuromorpha</taxon>
        <taxon>Sciuridae</taxon>
        <taxon>Sciurinae</taxon>
        <taxon>Sciurini</taxon>
        <taxon>Sciurus</taxon>
    </lineage>
</organism>
<protein>
    <submittedName>
        <fullName evidence="2">PRKR-interacting protein 1</fullName>
    </submittedName>
</protein>
<reference evidence="2" key="1">
    <citation type="submission" date="2020-03" db="EMBL/GenBank/DDBJ databases">
        <title>Studies in the Genomics of Life Span.</title>
        <authorList>
            <person name="Glass D."/>
        </authorList>
    </citation>
    <scope>NUCLEOTIDE SEQUENCE</scope>
    <source>
        <strain evidence="2">SUZIE</strain>
        <tissue evidence="2">Muscle</tissue>
    </source>
</reference>
<evidence type="ECO:0000313" key="2">
    <source>
        <dbReference type="EMBL" id="MBZ3884690.1"/>
    </source>
</evidence>
<gene>
    <name evidence="2" type="ORF">SUZIE_179200</name>
</gene>
<dbReference type="EMBL" id="JAATJV010394399">
    <property type="protein sequence ID" value="MBZ3884690.1"/>
    <property type="molecule type" value="Genomic_DNA"/>
</dbReference>
<comment type="caution">
    <text evidence="2">The sequence shown here is derived from an EMBL/GenBank/DDBJ whole genome shotgun (WGS) entry which is preliminary data.</text>
</comment>
<name>A0AA41N6G0_SCICA</name>
<dbReference type="Proteomes" id="UP001166674">
    <property type="component" value="Unassembled WGS sequence"/>
</dbReference>
<evidence type="ECO:0000313" key="3">
    <source>
        <dbReference type="Proteomes" id="UP001166674"/>
    </source>
</evidence>
<keyword evidence="3" id="KW-1185">Reference proteome</keyword>
<sequence length="62" mass="6836">MASLAAWSVRPPGPKKEPQALVVPKNAAEEQKLKLERLMKNPPEDLGTLTREQSWGSVAARK</sequence>
<feature type="region of interest" description="Disordered" evidence="1">
    <location>
        <begin position="1"/>
        <end position="21"/>
    </location>
</feature>